<keyword evidence="8" id="KW-0282">Flagellum</keyword>
<organism evidence="8 9">
    <name type="scientific">Chitinimonas taiwanensis DSM 18899</name>
    <dbReference type="NCBI Taxonomy" id="1121279"/>
    <lineage>
        <taxon>Bacteria</taxon>
        <taxon>Pseudomonadati</taxon>
        <taxon>Pseudomonadota</taxon>
        <taxon>Betaproteobacteria</taxon>
        <taxon>Neisseriales</taxon>
        <taxon>Chitinibacteraceae</taxon>
        <taxon>Chitinimonas</taxon>
    </lineage>
</organism>
<feature type="domain" description="FlgD/Vpr Ig-like" evidence="6">
    <location>
        <begin position="118"/>
        <end position="193"/>
    </location>
</feature>
<name>A0A1K2HM70_9NEIS</name>
<dbReference type="Proteomes" id="UP000186513">
    <property type="component" value="Unassembled WGS sequence"/>
</dbReference>
<sequence>MTTAINQTSAASLYENINAANKGSDINTGKSSTKSKAEETQDRFLKLLMTQLQNQDPMNPMDSAQSTTQLAQIQMVTGIDELNTSIASMATSYQAGLSVQAAGLASSLIGHEVLAPGSKFSFDGTNAREARVAIPDKTGPVTVAIYNANGVKVDEIALGKPKAGLSEVKWDGTDAQGNKLPAGTYKMVATSTDEKGNAKELTAYVPAKVESIDLSGGSLKLTVTGNGSMSLNDVIRIS</sequence>
<dbReference type="AlphaFoldDB" id="A0A1K2HM70"/>
<dbReference type="Pfam" id="PF13860">
    <property type="entry name" value="FlgD_ig"/>
    <property type="match status" value="1"/>
</dbReference>
<keyword evidence="8" id="KW-0966">Cell projection</keyword>
<reference evidence="8 9" key="1">
    <citation type="submission" date="2016-11" db="EMBL/GenBank/DDBJ databases">
        <authorList>
            <person name="Jaros S."/>
            <person name="Januszkiewicz K."/>
            <person name="Wedrychowicz H."/>
        </authorList>
    </citation>
    <scope>NUCLEOTIDE SEQUENCE [LARGE SCALE GENOMIC DNA]</scope>
    <source>
        <strain evidence="8 9">DSM 18899</strain>
    </source>
</reference>
<dbReference type="STRING" id="1121279.SAMN02745887_02694"/>
<dbReference type="OrthoDB" id="9785233at2"/>
<dbReference type="EMBL" id="FPKR01000010">
    <property type="protein sequence ID" value="SFZ77920.1"/>
    <property type="molecule type" value="Genomic_DNA"/>
</dbReference>
<keyword evidence="8" id="KW-0969">Cilium</keyword>
<protein>
    <recommendedName>
        <fullName evidence="2 5">Basal-body rod modification protein FlgD</fullName>
    </recommendedName>
</protein>
<keyword evidence="3 5" id="KW-1005">Bacterial flagellum biogenesis</keyword>
<evidence type="ECO:0000256" key="3">
    <source>
        <dbReference type="ARBA" id="ARBA00022795"/>
    </source>
</evidence>
<evidence type="ECO:0000256" key="1">
    <source>
        <dbReference type="ARBA" id="ARBA00010577"/>
    </source>
</evidence>
<dbReference type="Pfam" id="PF13861">
    <property type="entry name" value="FLgD_tudor"/>
    <property type="match status" value="1"/>
</dbReference>
<dbReference type="Gene3D" id="2.30.30.910">
    <property type="match status" value="1"/>
</dbReference>
<evidence type="ECO:0000313" key="9">
    <source>
        <dbReference type="Proteomes" id="UP000186513"/>
    </source>
</evidence>
<evidence type="ECO:0000256" key="2">
    <source>
        <dbReference type="ARBA" id="ARBA00016013"/>
    </source>
</evidence>
<dbReference type="Gene3D" id="2.60.40.4070">
    <property type="match status" value="1"/>
</dbReference>
<dbReference type="GO" id="GO:0044781">
    <property type="term" value="P:bacterial-type flagellum organization"/>
    <property type="evidence" value="ECO:0007669"/>
    <property type="project" value="UniProtKB-UniRule"/>
</dbReference>
<evidence type="ECO:0000259" key="7">
    <source>
        <dbReference type="Pfam" id="PF13861"/>
    </source>
</evidence>
<comment type="similarity">
    <text evidence="1 5">Belongs to the FlgD family.</text>
</comment>
<accession>A0A1K2HM70</accession>
<gene>
    <name evidence="8" type="ORF">SAMN02745887_02694</name>
</gene>
<keyword evidence="9" id="KW-1185">Reference proteome</keyword>
<proteinExistence type="inferred from homology"/>
<evidence type="ECO:0000259" key="6">
    <source>
        <dbReference type="Pfam" id="PF13860"/>
    </source>
</evidence>
<comment type="function">
    <text evidence="4 5">Required for flagellar hook formation. May act as a scaffolding protein.</text>
</comment>
<evidence type="ECO:0000256" key="5">
    <source>
        <dbReference type="RuleBase" id="RU362076"/>
    </source>
</evidence>
<dbReference type="InterPro" id="IPR005648">
    <property type="entry name" value="FlgD"/>
</dbReference>
<dbReference type="RefSeq" id="WP_072429190.1">
    <property type="nucleotide sequence ID" value="NZ_FPKR01000010.1"/>
</dbReference>
<evidence type="ECO:0000256" key="4">
    <source>
        <dbReference type="ARBA" id="ARBA00024746"/>
    </source>
</evidence>
<dbReference type="InterPro" id="IPR025965">
    <property type="entry name" value="FlgD/Vpr_Ig-like"/>
</dbReference>
<dbReference type="Pfam" id="PF03963">
    <property type="entry name" value="FlgD"/>
    <property type="match status" value="1"/>
</dbReference>
<dbReference type="InterPro" id="IPR025963">
    <property type="entry name" value="FLgD_Tudor"/>
</dbReference>
<feature type="domain" description="FlgD Tudor-like" evidence="7">
    <location>
        <begin position="105"/>
        <end position="234"/>
    </location>
</feature>
<evidence type="ECO:0000313" key="8">
    <source>
        <dbReference type="EMBL" id="SFZ77920.1"/>
    </source>
</evidence>